<reference evidence="1 2" key="1">
    <citation type="journal article" date="2022" name="Front. Cell. Infect. Microbiol.">
        <title>The Genomes of Two Strains of Taenia crassiceps the Animal Model for the Study of Human Cysticercosis.</title>
        <authorList>
            <person name="Bobes R.J."/>
            <person name="Estrada K."/>
            <person name="Rios-Valencia D.G."/>
            <person name="Calderon-Gallegos A."/>
            <person name="de la Torre P."/>
            <person name="Carrero J.C."/>
            <person name="Sanchez-Flores A."/>
            <person name="Laclette J.P."/>
        </authorList>
    </citation>
    <scope>NUCLEOTIDE SEQUENCE [LARGE SCALE GENOMIC DNA]</scope>
    <source>
        <strain evidence="1">WFUcys</strain>
    </source>
</reference>
<accession>A0ABR4QCL1</accession>
<dbReference type="EMBL" id="JAKROA010000004">
    <property type="protein sequence ID" value="KAL5107276.1"/>
    <property type="molecule type" value="Genomic_DNA"/>
</dbReference>
<dbReference type="Proteomes" id="UP001651158">
    <property type="component" value="Unassembled WGS sequence"/>
</dbReference>
<organism evidence="1 2">
    <name type="scientific">Taenia crassiceps</name>
    <dbReference type="NCBI Taxonomy" id="6207"/>
    <lineage>
        <taxon>Eukaryota</taxon>
        <taxon>Metazoa</taxon>
        <taxon>Spiralia</taxon>
        <taxon>Lophotrochozoa</taxon>
        <taxon>Platyhelminthes</taxon>
        <taxon>Cestoda</taxon>
        <taxon>Eucestoda</taxon>
        <taxon>Cyclophyllidea</taxon>
        <taxon>Taeniidae</taxon>
        <taxon>Taenia</taxon>
    </lineage>
</organism>
<gene>
    <name evidence="1" type="ORF">TcWFU_000712</name>
</gene>
<evidence type="ECO:0000313" key="1">
    <source>
        <dbReference type="EMBL" id="KAL5107276.1"/>
    </source>
</evidence>
<comment type="caution">
    <text evidence="1">The sequence shown here is derived from an EMBL/GenBank/DDBJ whole genome shotgun (WGS) entry which is preliminary data.</text>
</comment>
<sequence>MALISALRDKPGLCIFAATSCLHHYQVQQRFYGSCFNSVRRRQLRRSQKRIDWFFTPLPGLHNAGASTHPFSFPLSHLL</sequence>
<protein>
    <submittedName>
        <fullName evidence="1">Uncharacterized protein</fullName>
    </submittedName>
</protein>
<proteinExistence type="predicted"/>
<name>A0ABR4QCL1_9CEST</name>
<keyword evidence="2" id="KW-1185">Reference proteome</keyword>
<evidence type="ECO:0000313" key="2">
    <source>
        <dbReference type="Proteomes" id="UP001651158"/>
    </source>
</evidence>